<dbReference type="PANTHER" id="PTHR43280">
    <property type="entry name" value="ARAC-FAMILY TRANSCRIPTIONAL REGULATOR"/>
    <property type="match status" value="1"/>
</dbReference>
<protein>
    <submittedName>
        <fullName evidence="6">Transcriptional regulator</fullName>
    </submittedName>
</protein>
<dbReference type="Gene3D" id="1.10.10.60">
    <property type="entry name" value="Homeodomain-like"/>
    <property type="match status" value="2"/>
</dbReference>
<dbReference type="InterPro" id="IPR011990">
    <property type="entry name" value="TPR-like_helical_dom_sf"/>
</dbReference>
<dbReference type="InterPro" id="IPR018060">
    <property type="entry name" value="HTH_AraC"/>
</dbReference>
<dbReference type="Gene3D" id="1.25.40.10">
    <property type="entry name" value="Tetratricopeptide repeat domain"/>
    <property type="match status" value="2"/>
</dbReference>
<keyword evidence="2" id="KW-0238">DNA-binding</keyword>
<dbReference type="PROSITE" id="PS01124">
    <property type="entry name" value="HTH_ARAC_FAMILY_2"/>
    <property type="match status" value="1"/>
</dbReference>
<evidence type="ECO:0000256" key="3">
    <source>
        <dbReference type="ARBA" id="ARBA00023163"/>
    </source>
</evidence>
<accession>A0A4Y1WVG5</accession>
<organism evidence="6 7">
    <name type="scientific">Alistipes communis</name>
    <dbReference type="NCBI Taxonomy" id="2585118"/>
    <lineage>
        <taxon>Bacteria</taxon>
        <taxon>Pseudomonadati</taxon>
        <taxon>Bacteroidota</taxon>
        <taxon>Bacteroidia</taxon>
        <taxon>Bacteroidales</taxon>
        <taxon>Rikenellaceae</taxon>
        <taxon>Alistipes</taxon>
    </lineage>
</organism>
<name>A0A4Y1WVG5_9BACT</name>
<dbReference type="AlphaFoldDB" id="A0A4Y1WVG5"/>
<dbReference type="InterPro" id="IPR009057">
    <property type="entry name" value="Homeodomain-like_sf"/>
</dbReference>
<dbReference type="Proteomes" id="UP000318946">
    <property type="component" value="Chromosome"/>
</dbReference>
<dbReference type="SUPFAM" id="SSF81901">
    <property type="entry name" value="HCP-like"/>
    <property type="match status" value="1"/>
</dbReference>
<proteinExistence type="predicted"/>
<dbReference type="GO" id="GO:0003700">
    <property type="term" value="F:DNA-binding transcription factor activity"/>
    <property type="evidence" value="ECO:0007669"/>
    <property type="project" value="InterPro"/>
</dbReference>
<dbReference type="EMBL" id="AP019735">
    <property type="protein sequence ID" value="BBL04990.1"/>
    <property type="molecule type" value="Genomic_DNA"/>
</dbReference>
<dbReference type="Pfam" id="PF13424">
    <property type="entry name" value="TPR_12"/>
    <property type="match status" value="1"/>
</dbReference>
<dbReference type="SMART" id="SM00342">
    <property type="entry name" value="HTH_ARAC"/>
    <property type="match status" value="1"/>
</dbReference>
<dbReference type="SUPFAM" id="SSF46689">
    <property type="entry name" value="Homeodomain-like"/>
    <property type="match status" value="1"/>
</dbReference>
<keyword evidence="7" id="KW-1185">Reference proteome</keyword>
<keyword evidence="3" id="KW-0804">Transcription</keyword>
<evidence type="ECO:0000256" key="2">
    <source>
        <dbReference type="ARBA" id="ARBA00023125"/>
    </source>
</evidence>
<evidence type="ECO:0000313" key="7">
    <source>
        <dbReference type="Proteomes" id="UP000318946"/>
    </source>
</evidence>
<keyword evidence="4" id="KW-1133">Transmembrane helix</keyword>
<dbReference type="SUPFAM" id="SSF48452">
    <property type="entry name" value="TPR-like"/>
    <property type="match status" value="1"/>
</dbReference>
<feature type="domain" description="HTH araC/xylS-type" evidence="5">
    <location>
        <begin position="390"/>
        <end position="490"/>
    </location>
</feature>
<keyword evidence="1" id="KW-0805">Transcription regulation</keyword>
<dbReference type="KEGG" id="acou:A5CBH24_23030"/>
<evidence type="ECO:0000256" key="4">
    <source>
        <dbReference type="SAM" id="Phobius"/>
    </source>
</evidence>
<dbReference type="Pfam" id="PF12833">
    <property type="entry name" value="HTH_18"/>
    <property type="match status" value="1"/>
</dbReference>
<feature type="transmembrane region" description="Helical" evidence="4">
    <location>
        <begin position="316"/>
        <end position="335"/>
    </location>
</feature>
<keyword evidence="4" id="KW-0472">Membrane</keyword>
<evidence type="ECO:0000313" key="6">
    <source>
        <dbReference type="EMBL" id="BBL04990.1"/>
    </source>
</evidence>
<dbReference type="PROSITE" id="PS00041">
    <property type="entry name" value="HTH_ARAC_FAMILY_1"/>
    <property type="match status" value="1"/>
</dbReference>
<dbReference type="InterPro" id="IPR018062">
    <property type="entry name" value="HTH_AraC-typ_CS"/>
</dbReference>
<evidence type="ECO:0000256" key="1">
    <source>
        <dbReference type="ARBA" id="ARBA00023015"/>
    </source>
</evidence>
<dbReference type="PANTHER" id="PTHR43280:SF2">
    <property type="entry name" value="HTH-TYPE TRANSCRIPTIONAL REGULATOR EXSA"/>
    <property type="match status" value="1"/>
</dbReference>
<reference evidence="7" key="1">
    <citation type="submission" date="2019-06" db="EMBL/GenBank/DDBJ databases">
        <title>Alistipes onderdonkii subsp. vulgaris subsp. nov., Alistipes dispar sp. nov. and Alistipes communis sp. nov., isolated from human faeces, and creation of Alistipes onderdonkii subsp. onderdonkii subsp. nov.</title>
        <authorList>
            <person name="Sakamoto M."/>
            <person name="Ikeyama N."/>
            <person name="Ogata Y."/>
            <person name="Suda W."/>
            <person name="Iino T."/>
            <person name="Hattori M."/>
            <person name="Ohkuma M."/>
        </authorList>
    </citation>
    <scope>NUCLEOTIDE SEQUENCE [LARGE SCALE GENOMIC DNA]</scope>
    <source>
        <strain evidence="7">5CBH24</strain>
    </source>
</reference>
<sequence>MGDDKARLYGLIYTGHVLAREVNDSVKLYYGRARDLALAAKDYRALTAIDNALAIYTSEMEMNYLGGLSYFMEALKYAELSPDKQAYPVVLNNIAMAHYLRNDPNGLKYSLQVVDIGTANGDPLLLYSGSFVTAYMYYYLQGDPATALRYIETALAVGGNYIEYAEAYSLYANILAGLGRKSEAERYYKRAVAHVGSEKSNTLAYLNYGSYLMANGSVGRATSVLEKGLEFVNKRNNAFYRYQLYEKLSEAYELAGRPQRALDYYKKYHAEFDSIFNIGRERAINELRVQYESEKQEKELRGKELDLLRERQKLNITIFTVAVLVGLLAALFIAYRRKNQRYRQIVRQQHELIQKEKTIKELYSQSEGGRKYTVSSLSDEKGQALFSEFEKLMRTEKIYRRSDITVDKIADRLETNRTYLSRAINENSGMSFSQYINSCRIDEARHILSETDNDIQIKALAYELGFATPETFSATFKRSIGMLPTKFRKEMRRMYNDAQETN</sequence>
<evidence type="ECO:0000259" key="5">
    <source>
        <dbReference type="PROSITE" id="PS01124"/>
    </source>
</evidence>
<dbReference type="GO" id="GO:0043565">
    <property type="term" value="F:sequence-specific DNA binding"/>
    <property type="evidence" value="ECO:0007669"/>
    <property type="project" value="InterPro"/>
</dbReference>
<keyword evidence="4" id="KW-0812">Transmembrane</keyword>
<gene>
    <name evidence="6" type="ORF">A5CBH24_23030</name>
</gene>